<feature type="signal peptide" evidence="1">
    <location>
        <begin position="1"/>
        <end position="25"/>
    </location>
</feature>
<keyword evidence="1" id="KW-0732">Signal</keyword>
<evidence type="ECO:0008006" key="4">
    <source>
        <dbReference type="Google" id="ProtNLM"/>
    </source>
</evidence>
<reference evidence="2 3" key="1">
    <citation type="journal article" date="2016" name="Nat. Commun.">
        <title>Thousands of microbial genomes shed light on interconnected biogeochemical processes in an aquifer system.</title>
        <authorList>
            <person name="Anantharaman K."/>
            <person name="Brown C.T."/>
            <person name="Hug L.A."/>
            <person name="Sharon I."/>
            <person name="Castelle C.J."/>
            <person name="Probst A.J."/>
            <person name="Thomas B.C."/>
            <person name="Singh A."/>
            <person name="Wilkins M.J."/>
            <person name="Karaoz U."/>
            <person name="Brodie E.L."/>
            <person name="Williams K.H."/>
            <person name="Hubbard S.S."/>
            <person name="Banfield J.F."/>
        </authorList>
    </citation>
    <scope>NUCLEOTIDE SEQUENCE [LARGE SCALE GENOMIC DNA]</scope>
</reference>
<dbReference type="STRING" id="1802280.A3B37_03555"/>
<gene>
    <name evidence="2" type="ORF">A3B37_03555</name>
</gene>
<evidence type="ECO:0000313" key="3">
    <source>
        <dbReference type="Proteomes" id="UP000176705"/>
    </source>
</evidence>
<dbReference type="Gene3D" id="2.40.360.20">
    <property type="match status" value="1"/>
</dbReference>
<evidence type="ECO:0000256" key="1">
    <source>
        <dbReference type="SAM" id="SignalP"/>
    </source>
</evidence>
<protein>
    <recommendedName>
        <fullName evidence="4">DUF4178 domain-containing protein</fullName>
    </recommendedName>
</protein>
<dbReference type="EMBL" id="MHQS01000005">
    <property type="protein sequence ID" value="OHA09261.1"/>
    <property type="molecule type" value="Genomic_DNA"/>
</dbReference>
<name>A0A1G2LEK2_9BACT</name>
<dbReference type="Proteomes" id="UP000176705">
    <property type="component" value="Unassembled WGS sequence"/>
</dbReference>
<comment type="caution">
    <text evidence="2">The sequence shown here is derived from an EMBL/GenBank/DDBJ whole genome shotgun (WGS) entry which is preliminary data.</text>
</comment>
<proteinExistence type="predicted"/>
<dbReference type="AlphaFoldDB" id="A0A1G2LEK2"/>
<organism evidence="2 3">
    <name type="scientific">Candidatus Sungbacteria bacterium RIFCSPLOWO2_01_FULL_59_16</name>
    <dbReference type="NCBI Taxonomy" id="1802280"/>
    <lineage>
        <taxon>Bacteria</taxon>
        <taxon>Candidatus Sungiibacteriota</taxon>
    </lineage>
</organism>
<evidence type="ECO:0000313" key="2">
    <source>
        <dbReference type="EMBL" id="OHA09261.1"/>
    </source>
</evidence>
<feature type="chain" id="PRO_5009583561" description="DUF4178 domain-containing protein" evidence="1">
    <location>
        <begin position="26"/>
        <end position="206"/>
    </location>
</feature>
<accession>A0A1G2LEK2</accession>
<sequence length="206" mass="23325">MEALRSALFATLAIVIIFTSVIVSAQTSTPSAEAPTLNPGDEWVRSNGRTFTVVGKEGDYYTMKVLWNGKESLQWWHQKTLGLRHTQERVIFEPALELFRWPLTVGLKWCYEYAAPVTGPNVMFQRCNEVKTFEEVKVQAGSFQAFRIEAVATHLDRSAPDVYHTYWYAPQARGIVKSTSVGIAADLWQFEVVRVRLAPPKTAELK</sequence>